<comment type="caution">
    <text evidence="2">The sequence shown here is derived from an EMBL/GenBank/DDBJ whole genome shotgun (WGS) entry which is preliminary data.</text>
</comment>
<proteinExistence type="predicted"/>
<dbReference type="Pfam" id="PF07009">
    <property type="entry name" value="NusG_II"/>
    <property type="match status" value="1"/>
</dbReference>
<feature type="transmembrane region" description="Helical" evidence="1">
    <location>
        <begin position="12"/>
        <end position="32"/>
    </location>
</feature>
<dbReference type="AlphaFoldDB" id="A0A9D1HNH1"/>
<organism evidence="2 3">
    <name type="scientific">Candidatus Fimiplasma intestinipullorum</name>
    <dbReference type="NCBI Taxonomy" id="2840825"/>
    <lineage>
        <taxon>Bacteria</taxon>
        <taxon>Bacillati</taxon>
        <taxon>Bacillota</taxon>
        <taxon>Clostridia</taxon>
        <taxon>Eubacteriales</taxon>
        <taxon>Candidatus Fimiplasma</taxon>
    </lineage>
</organism>
<evidence type="ECO:0000256" key="1">
    <source>
        <dbReference type="SAM" id="Phobius"/>
    </source>
</evidence>
<evidence type="ECO:0000313" key="2">
    <source>
        <dbReference type="EMBL" id="HIU13351.1"/>
    </source>
</evidence>
<reference evidence="2" key="1">
    <citation type="submission" date="2020-10" db="EMBL/GenBank/DDBJ databases">
        <authorList>
            <person name="Gilroy R."/>
        </authorList>
    </citation>
    <scope>NUCLEOTIDE SEQUENCE</scope>
    <source>
        <strain evidence="2">CHK195-11698</strain>
    </source>
</reference>
<dbReference type="InterPro" id="IPR038690">
    <property type="entry name" value="NusG_2_sf"/>
</dbReference>
<sequence>MSRKLLNRSDWVVLGTILIGALVLYGLFHFLFSQSSSQVSVYYDDRLVATLDLNQDETLVLSKADYPLLLDDLEITVSKGKVAITKETSPNHICSRQAPTSSTLTPLVCLPNHVVVRVEGDSLQEEGLDSVIR</sequence>
<evidence type="ECO:0000313" key="3">
    <source>
        <dbReference type="Proteomes" id="UP000824175"/>
    </source>
</evidence>
<dbReference type="EMBL" id="DVMJ01000040">
    <property type="protein sequence ID" value="HIU13351.1"/>
    <property type="molecule type" value="Genomic_DNA"/>
</dbReference>
<dbReference type="Gene3D" id="2.60.320.10">
    <property type="entry name" value="N-utilization substance G protein NusG, insert domain"/>
    <property type="match status" value="1"/>
</dbReference>
<gene>
    <name evidence="2" type="ORF">IAD15_04705</name>
</gene>
<accession>A0A9D1HNH1</accession>
<keyword evidence="1" id="KW-0472">Membrane</keyword>
<reference evidence="2" key="2">
    <citation type="journal article" date="2021" name="PeerJ">
        <title>Extensive microbial diversity within the chicken gut microbiome revealed by metagenomics and culture.</title>
        <authorList>
            <person name="Gilroy R."/>
            <person name="Ravi A."/>
            <person name="Getino M."/>
            <person name="Pursley I."/>
            <person name="Horton D.L."/>
            <person name="Alikhan N.F."/>
            <person name="Baker D."/>
            <person name="Gharbi K."/>
            <person name="Hall N."/>
            <person name="Watson M."/>
            <person name="Adriaenssens E.M."/>
            <person name="Foster-Nyarko E."/>
            <person name="Jarju S."/>
            <person name="Secka A."/>
            <person name="Antonio M."/>
            <person name="Oren A."/>
            <person name="Chaudhuri R.R."/>
            <person name="La Ragione R."/>
            <person name="Hildebrand F."/>
            <person name="Pallen M.J."/>
        </authorList>
    </citation>
    <scope>NUCLEOTIDE SEQUENCE</scope>
    <source>
        <strain evidence="2">CHK195-11698</strain>
    </source>
</reference>
<dbReference type="Proteomes" id="UP000824175">
    <property type="component" value="Unassembled WGS sequence"/>
</dbReference>
<protein>
    <submittedName>
        <fullName evidence="2">NusG domain II-containing protein</fullName>
    </submittedName>
</protein>
<keyword evidence="1" id="KW-0812">Transmembrane</keyword>
<keyword evidence="1" id="KW-1133">Transmembrane helix</keyword>
<name>A0A9D1HNH1_9FIRM</name>